<dbReference type="AlphaFoldDB" id="A0A157SR17"/>
<sequence length="76" mass="8345">MRTRGGRDAVPNDAACIEPACRIIGITRNPFLINVFSARLPYARIRCVSIFVCTHNVHACIESCMPAMLALVRPAC</sequence>
<accession>A0A157SR17</accession>
<keyword evidence="2" id="KW-1185">Reference proteome</keyword>
<gene>
    <name evidence="1" type="ORF">SAMEA3906486_04345</name>
</gene>
<dbReference type="EMBL" id="FKIF01000008">
    <property type="protein sequence ID" value="SAI72909.1"/>
    <property type="molecule type" value="Genomic_DNA"/>
</dbReference>
<proteinExistence type="predicted"/>
<dbReference type="Proteomes" id="UP000076848">
    <property type="component" value="Unassembled WGS sequence"/>
</dbReference>
<reference evidence="1 2" key="1">
    <citation type="submission" date="2016-04" db="EMBL/GenBank/DDBJ databases">
        <authorList>
            <consortium name="Pathogen Informatics"/>
        </authorList>
    </citation>
    <scope>NUCLEOTIDE SEQUENCE [LARGE SCALE GENOMIC DNA]</scope>
    <source>
        <strain evidence="1 2">H050680373</strain>
    </source>
</reference>
<name>A0A157SR17_9BORD</name>
<organism evidence="1 2">
    <name type="scientific">Bordetella ansorpii</name>
    <dbReference type="NCBI Taxonomy" id="288768"/>
    <lineage>
        <taxon>Bacteria</taxon>
        <taxon>Pseudomonadati</taxon>
        <taxon>Pseudomonadota</taxon>
        <taxon>Betaproteobacteria</taxon>
        <taxon>Burkholderiales</taxon>
        <taxon>Alcaligenaceae</taxon>
        <taxon>Bordetella</taxon>
    </lineage>
</organism>
<evidence type="ECO:0000313" key="2">
    <source>
        <dbReference type="Proteomes" id="UP000076848"/>
    </source>
</evidence>
<dbReference type="STRING" id="288768.SAMEA3906486_04345"/>
<protein>
    <submittedName>
        <fullName evidence="1">Uncharacterized protein</fullName>
    </submittedName>
</protein>
<evidence type="ECO:0000313" key="1">
    <source>
        <dbReference type="EMBL" id="SAI72909.1"/>
    </source>
</evidence>